<evidence type="ECO:0000313" key="1">
    <source>
        <dbReference type="EMBL" id="CAF3771247.1"/>
    </source>
</evidence>
<dbReference type="EMBL" id="CAJOBB010000889">
    <property type="protein sequence ID" value="CAF3771247.1"/>
    <property type="molecule type" value="Genomic_DNA"/>
</dbReference>
<gene>
    <name evidence="1" type="ORF">KXQ929_LOCUS15379</name>
</gene>
<reference evidence="1" key="1">
    <citation type="submission" date="2021-02" db="EMBL/GenBank/DDBJ databases">
        <authorList>
            <person name="Nowell W R."/>
        </authorList>
    </citation>
    <scope>NUCLEOTIDE SEQUENCE</scope>
</reference>
<name>A0A819A0F5_9BILA</name>
<comment type="caution">
    <text evidence="1">The sequence shown here is derived from an EMBL/GenBank/DDBJ whole genome shotgun (WGS) entry which is preliminary data.</text>
</comment>
<dbReference type="AlphaFoldDB" id="A0A819A0F5"/>
<sequence>MDGTFSKSPAQFDQVFIIQAIHHRSCVPVVYALLPDQKAPNYLYLFSVLFDQAKKFLSSNYINNLMIRNVIKQTMALALVPPIYVQELNDGKREDISGLLHYFNDHWTGQVST</sequence>
<protein>
    <recommendedName>
        <fullName evidence="3">MULE transposase domain-containing protein</fullName>
    </recommendedName>
</protein>
<evidence type="ECO:0008006" key="3">
    <source>
        <dbReference type="Google" id="ProtNLM"/>
    </source>
</evidence>
<accession>A0A819A0F5</accession>
<proteinExistence type="predicted"/>
<dbReference type="Proteomes" id="UP000663868">
    <property type="component" value="Unassembled WGS sequence"/>
</dbReference>
<evidence type="ECO:0000313" key="2">
    <source>
        <dbReference type="Proteomes" id="UP000663868"/>
    </source>
</evidence>
<organism evidence="1 2">
    <name type="scientific">Adineta steineri</name>
    <dbReference type="NCBI Taxonomy" id="433720"/>
    <lineage>
        <taxon>Eukaryota</taxon>
        <taxon>Metazoa</taxon>
        <taxon>Spiralia</taxon>
        <taxon>Gnathifera</taxon>
        <taxon>Rotifera</taxon>
        <taxon>Eurotatoria</taxon>
        <taxon>Bdelloidea</taxon>
        <taxon>Adinetida</taxon>
        <taxon>Adinetidae</taxon>
        <taxon>Adineta</taxon>
    </lineage>
</organism>